<reference evidence="7 8" key="1">
    <citation type="submission" date="2017-03" db="EMBL/GenBank/DDBJ databases">
        <title>Genome sequence of Clostridium hungatei DSM 14427.</title>
        <authorList>
            <person name="Poehlein A."/>
            <person name="Daniel R."/>
        </authorList>
    </citation>
    <scope>NUCLEOTIDE SEQUENCE [LARGE SCALE GENOMIC DNA]</scope>
    <source>
        <strain evidence="7 8">DSM 14427</strain>
    </source>
</reference>
<dbReference type="InterPro" id="IPR006139">
    <property type="entry name" value="D-isomer_2_OHA_DH_cat_dom"/>
</dbReference>
<accession>A0A1V4SEN5</accession>
<dbReference type="InterPro" id="IPR029752">
    <property type="entry name" value="D-isomer_DH_CS1"/>
</dbReference>
<dbReference type="PROSITE" id="PS00065">
    <property type="entry name" value="D_2_HYDROXYACID_DH_1"/>
    <property type="match status" value="1"/>
</dbReference>
<dbReference type="Gene3D" id="3.40.50.720">
    <property type="entry name" value="NAD(P)-binding Rossmann-like Domain"/>
    <property type="match status" value="2"/>
</dbReference>
<dbReference type="Pfam" id="PF00389">
    <property type="entry name" value="2-Hacid_dh"/>
    <property type="match status" value="1"/>
</dbReference>
<evidence type="ECO:0000259" key="6">
    <source>
        <dbReference type="Pfam" id="PF02826"/>
    </source>
</evidence>
<evidence type="ECO:0000256" key="2">
    <source>
        <dbReference type="ARBA" id="ARBA00023002"/>
    </source>
</evidence>
<evidence type="ECO:0000259" key="5">
    <source>
        <dbReference type="Pfam" id="PF00389"/>
    </source>
</evidence>
<sequence>MKIVVLDGYAMNPGDLSWTGMEEIGELTLYERTEKEVILERIAHAEIVLTNKVVLSREILEKAPSVKYIGVMATGYNVVDTDAARELGILVTNVPAYSTVSVAQLVFAFILEFCHHVGEHSRAVREGAWTASKDFTFWNYPLIELDNKTLGIIGYGAIGQAVAKLALSFGMNIKVYSRTEKKELENDKLKFTGLQQLLEHSDFISLHCPLTEETKGLINADSLSRMKTGAYLINTSRGPVIDEQAVADALNSGKLAGAAVDVVSAEPIKAENPLLGAKNCIITPHFAWAPVEARIRLMNTLIANIEAYLKGNPINVVNRK</sequence>
<dbReference type="SUPFAM" id="SSF51735">
    <property type="entry name" value="NAD(P)-binding Rossmann-fold domains"/>
    <property type="match status" value="1"/>
</dbReference>
<evidence type="ECO:0000313" key="7">
    <source>
        <dbReference type="EMBL" id="OPX42372.1"/>
    </source>
</evidence>
<dbReference type="EC" id="1.-.-.-" evidence="7"/>
<dbReference type="PROSITE" id="PS00670">
    <property type="entry name" value="D_2_HYDROXYACID_DH_2"/>
    <property type="match status" value="1"/>
</dbReference>
<feature type="domain" description="D-isomer specific 2-hydroxyacid dehydrogenase catalytic" evidence="5">
    <location>
        <begin position="22"/>
        <end position="318"/>
    </location>
</feature>
<dbReference type="InterPro" id="IPR006140">
    <property type="entry name" value="D-isomer_DH_NAD-bd"/>
</dbReference>
<dbReference type="GO" id="GO:0016616">
    <property type="term" value="F:oxidoreductase activity, acting on the CH-OH group of donors, NAD or NADP as acceptor"/>
    <property type="evidence" value="ECO:0007669"/>
    <property type="project" value="InterPro"/>
</dbReference>
<dbReference type="PANTHER" id="PTHR43761:SF1">
    <property type="entry name" value="D-ISOMER SPECIFIC 2-HYDROXYACID DEHYDROGENASE CATALYTIC DOMAIN-CONTAINING PROTEIN-RELATED"/>
    <property type="match status" value="1"/>
</dbReference>
<dbReference type="STRING" id="48256.CLHUN_36690"/>
<dbReference type="InterPro" id="IPR050418">
    <property type="entry name" value="D-iso_2-hydroxyacid_DH_PdxB"/>
</dbReference>
<comment type="caution">
    <text evidence="7">The sequence shown here is derived from an EMBL/GenBank/DDBJ whole genome shotgun (WGS) entry which is preliminary data.</text>
</comment>
<evidence type="ECO:0000256" key="3">
    <source>
        <dbReference type="ARBA" id="ARBA00023027"/>
    </source>
</evidence>
<dbReference type="EMBL" id="MZGX01000029">
    <property type="protein sequence ID" value="OPX42372.1"/>
    <property type="molecule type" value="Genomic_DNA"/>
</dbReference>
<evidence type="ECO:0000256" key="1">
    <source>
        <dbReference type="ARBA" id="ARBA00005854"/>
    </source>
</evidence>
<dbReference type="OrthoDB" id="9805416at2"/>
<dbReference type="Proteomes" id="UP000191554">
    <property type="component" value="Unassembled WGS sequence"/>
</dbReference>
<dbReference type="GO" id="GO:0051287">
    <property type="term" value="F:NAD binding"/>
    <property type="evidence" value="ECO:0007669"/>
    <property type="project" value="InterPro"/>
</dbReference>
<organism evidence="7 8">
    <name type="scientific">Ruminiclostridium hungatei</name>
    <name type="common">Clostridium hungatei</name>
    <dbReference type="NCBI Taxonomy" id="48256"/>
    <lineage>
        <taxon>Bacteria</taxon>
        <taxon>Bacillati</taxon>
        <taxon>Bacillota</taxon>
        <taxon>Clostridia</taxon>
        <taxon>Eubacteriales</taxon>
        <taxon>Oscillospiraceae</taxon>
        <taxon>Ruminiclostridium</taxon>
    </lineage>
</organism>
<dbReference type="PANTHER" id="PTHR43761">
    <property type="entry name" value="D-ISOMER SPECIFIC 2-HYDROXYACID DEHYDROGENASE FAMILY PROTEIN (AFU_ORTHOLOGUE AFUA_1G13630)"/>
    <property type="match status" value="1"/>
</dbReference>
<proteinExistence type="inferred from homology"/>
<dbReference type="CDD" id="cd12162">
    <property type="entry name" value="2-Hacid_dh_4"/>
    <property type="match status" value="1"/>
</dbReference>
<protein>
    <submittedName>
        <fullName evidence="7">Putative 2-hydroxyacid dehydrogenase</fullName>
        <ecNumber evidence="7">1.-.-.-</ecNumber>
    </submittedName>
</protein>
<dbReference type="SUPFAM" id="SSF52283">
    <property type="entry name" value="Formate/glycerate dehydrogenase catalytic domain-like"/>
    <property type="match status" value="1"/>
</dbReference>
<name>A0A1V4SEN5_RUMHU</name>
<dbReference type="InterPro" id="IPR036291">
    <property type="entry name" value="NAD(P)-bd_dom_sf"/>
</dbReference>
<evidence type="ECO:0000256" key="4">
    <source>
        <dbReference type="RuleBase" id="RU003719"/>
    </source>
</evidence>
<dbReference type="RefSeq" id="WP_080066078.1">
    <property type="nucleotide sequence ID" value="NZ_MZGX01000029.1"/>
</dbReference>
<feature type="domain" description="D-isomer specific 2-hydroxyacid dehydrogenase NAD-binding" evidence="6">
    <location>
        <begin position="107"/>
        <end position="287"/>
    </location>
</feature>
<comment type="similarity">
    <text evidence="1 4">Belongs to the D-isomer specific 2-hydroxyacid dehydrogenase family.</text>
</comment>
<keyword evidence="2 4" id="KW-0560">Oxidoreductase</keyword>
<dbReference type="Pfam" id="PF02826">
    <property type="entry name" value="2-Hacid_dh_C"/>
    <property type="match status" value="1"/>
</dbReference>
<dbReference type="InterPro" id="IPR029753">
    <property type="entry name" value="D-isomer_DH_CS"/>
</dbReference>
<dbReference type="AlphaFoldDB" id="A0A1V4SEN5"/>
<dbReference type="FunFam" id="3.40.50.720:FF:000203">
    <property type="entry name" value="D-3-phosphoglycerate dehydrogenase (SerA)"/>
    <property type="match status" value="1"/>
</dbReference>
<evidence type="ECO:0000313" key="8">
    <source>
        <dbReference type="Proteomes" id="UP000191554"/>
    </source>
</evidence>
<keyword evidence="3" id="KW-0520">NAD</keyword>
<gene>
    <name evidence="7" type="ORF">CLHUN_36690</name>
</gene>
<dbReference type="PROSITE" id="PS00671">
    <property type="entry name" value="D_2_HYDROXYACID_DH_3"/>
    <property type="match status" value="1"/>
</dbReference>
<keyword evidence="8" id="KW-1185">Reference proteome</keyword>